<dbReference type="InterPro" id="IPR047722">
    <property type="entry name" value="STM4015-like"/>
</dbReference>
<comment type="caution">
    <text evidence="1">The sequence shown here is derived from an EMBL/GenBank/DDBJ whole genome shotgun (WGS) entry which is preliminary data.</text>
</comment>
<evidence type="ECO:0000313" key="2">
    <source>
        <dbReference type="Proteomes" id="UP000823521"/>
    </source>
</evidence>
<evidence type="ECO:0000313" key="1">
    <source>
        <dbReference type="EMBL" id="MBO4208751.1"/>
    </source>
</evidence>
<dbReference type="NCBIfam" id="NF038076">
    <property type="entry name" value="fam_STM4015"/>
    <property type="match status" value="1"/>
</dbReference>
<proteinExistence type="predicted"/>
<dbReference type="InterPro" id="IPR032675">
    <property type="entry name" value="LRR_dom_sf"/>
</dbReference>
<reference evidence="1 2" key="1">
    <citation type="submission" date="2019-12" db="EMBL/GenBank/DDBJ databases">
        <title>Whole genome sequencing of endophytic Actinobacterium Micromonospora sp. MPMI6T.</title>
        <authorList>
            <person name="Evv R."/>
            <person name="Podile A.R."/>
        </authorList>
    </citation>
    <scope>NUCLEOTIDE SEQUENCE [LARGE SCALE GENOMIC DNA]</scope>
    <source>
        <strain evidence="1 2">MPMI6</strain>
    </source>
</reference>
<keyword evidence="2" id="KW-1185">Reference proteome</keyword>
<gene>
    <name evidence="1" type="ORF">GSF22_22465</name>
</gene>
<name>A0ABS3VWA9_MICEH</name>
<dbReference type="RefSeq" id="WP_208815735.1">
    <property type="nucleotide sequence ID" value="NZ_WVUH01000225.1"/>
</dbReference>
<accession>A0ABS3VWA9</accession>
<organism evidence="1 2">
    <name type="scientific">Micromonospora echinofusca</name>
    <dbReference type="NCBI Taxonomy" id="47858"/>
    <lineage>
        <taxon>Bacteria</taxon>
        <taxon>Bacillati</taxon>
        <taxon>Actinomycetota</taxon>
        <taxon>Actinomycetes</taxon>
        <taxon>Micromonosporales</taxon>
        <taxon>Micromonosporaceae</taxon>
        <taxon>Micromonospora</taxon>
    </lineage>
</organism>
<dbReference type="EMBL" id="WVUH01000225">
    <property type="protein sequence ID" value="MBO4208751.1"/>
    <property type="molecule type" value="Genomic_DNA"/>
</dbReference>
<dbReference type="Proteomes" id="UP000823521">
    <property type="component" value="Unassembled WGS sequence"/>
</dbReference>
<sequence length="311" mass="33248">MPVNTHLSMFAGLPVHRFVPGDGLPDDPSAVAWRLEVDDFDAPPEEFAELFAAFLEQVPAHTVRAVVVGEWGSAYEQPPPVGLLAGAARRLTALRALFLADLVGEQCEISWINQDDVTPLLTAYPHLEVLRVRGAQDLRLAPVRHGGLRELAVESGGLPGTVVRAVGGCDLPALTHLELWLGVPDYGCDTTVDDLAGILDGRGLPALRHLGLRNAAIADPVAAAVATAPVVPRLAVLDLSMGMLTDDGAAALLAGQPLTHLERLDLHHHFLSPERARQLTGRLPGVDVDLSGAREPRSYQGRSYRYTAVAE</sequence>
<dbReference type="Gene3D" id="3.80.10.10">
    <property type="entry name" value="Ribonuclease Inhibitor"/>
    <property type="match status" value="1"/>
</dbReference>
<dbReference type="SUPFAM" id="SSF52047">
    <property type="entry name" value="RNI-like"/>
    <property type="match status" value="1"/>
</dbReference>
<protein>
    <submittedName>
        <fullName evidence="1">Leucine-rich repeat domain-containing protein</fullName>
    </submittedName>
</protein>